<dbReference type="AlphaFoldDB" id="A0AAD6U5C1"/>
<evidence type="ECO:0000313" key="3">
    <source>
        <dbReference type="Proteomes" id="UP001222325"/>
    </source>
</evidence>
<protein>
    <submittedName>
        <fullName evidence="2">Uncharacterized protein</fullName>
    </submittedName>
</protein>
<dbReference type="Proteomes" id="UP001222325">
    <property type="component" value="Unassembled WGS sequence"/>
</dbReference>
<evidence type="ECO:0000313" key="2">
    <source>
        <dbReference type="EMBL" id="KAJ7091456.1"/>
    </source>
</evidence>
<feature type="compositionally biased region" description="Basic and acidic residues" evidence="1">
    <location>
        <begin position="1"/>
        <end position="10"/>
    </location>
</feature>
<comment type="caution">
    <text evidence="2">The sequence shown here is derived from an EMBL/GenBank/DDBJ whole genome shotgun (WGS) entry which is preliminary data.</text>
</comment>
<dbReference type="EMBL" id="JARJCN010000020">
    <property type="protein sequence ID" value="KAJ7091456.1"/>
    <property type="molecule type" value="Genomic_DNA"/>
</dbReference>
<feature type="compositionally biased region" description="Basic and acidic residues" evidence="1">
    <location>
        <begin position="34"/>
        <end position="59"/>
    </location>
</feature>
<feature type="compositionally biased region" description="Polar residues" evidence="1">
    <location>
        <begin position="11"/>
        <end position="20"/>
    </location>
</feature>
<feature type="region of interest" description="Disordered" evidence="1">
    <location>
        <begin position="1"/>
        <end position="62"/>
    </location>
</feature>
<sequence>MPVLHLERSRFPSSHRSAGTLSGFGLATSSEVTGRPDYEGMPARRDSENQYHSAPRPDRVAPASVEDLEQNLAAGRRGGLRWSAVLALSLSQWTRVRVRGASESCFCSSSIEVGLFLVLLLGVLVPAQSVHESAVRSGRMRRRRRRLRRARRIVAWRAQGCEARGHTCHASSLSQPRTSDDRPRKRVYCSRQVTSPTR</sequence>
<name>A0AAD6U5C1_9AGAR</name>
<proteinExistence type="predicted"/>
<feature type="region of interest" description="Disordered" evidence="1">
    <location>
        <begin position="169"/>
        <end position="198"/>
    </location>
</feature>
<keyword evidence="3" id="KW-1185">Reference proteome</keyword>
<gene>
    <name evidence="2" type="ORF">B0H15DRAFT_237598</name>
</gene>
<accession>A0AAD6U5C1</accession>
<evidence type="ECO:0000256" key="1">
    <source>
        <dbReference type="SAM" id="MobiDB-lite"/>
    </source>
</evidence>
<reference evidence="2" key="1">
    <citation type="submission" date="2023-03" db="EMBL/GenBank/DDBJ databases">
        <title>Massive genome expansion in bonnet fungi (Mycena s.s.) driven by repeated elements and novel gene families across ecological guilds.</title>
        <authorList>
            <consortium name="Lawrence Berkeley National Laboratory"/>
            <person name="Harder C.B."/>
            <person name="Miyauchi S."/>
            <person name="Viragh M."/>
            <person name="Kuo A."/>
            <person name="Thoen E."/>
            <person name="Andreopoulos B."/>
            <person name="Lu D."/>
            <person name="Skrede I."/>
            <person name="Drula E."/>
            <person name="Henrissat B."/>
            <person name="Morin E."/>
            <person name="Kohler A."/>
            <person name="Barry K."/>
            <person name="LaButti K."/>
            <person name="Morin E."/>
            <person name="Salamov A."/>
            <person name="Lipzen A."/>
            <person name="Mereny Z."/>
            <person name="Hegedus B."/>
            <person name="Baldrian P."/>
            <person name="Stursova M."/>
            <person name="Weitz H."/>
            <person name="Taylor A."/>
            <person name="Grigoriev I.V."/>
            <person name="Nagy L.G."/>
            <person name="Martin F."/>
            <person name="Kauserud H."/>
        </authorList>
    </citation>
    <scope>NUCLEOTIDE SEQUENCE</scope>
    <source>
        <strain evidence="2">CBHHK173m</strain>
    </source>
</reference>
<organism evidence="2 3">
    <name type="scientific">Mycena belliarum</name>
    <dbReference type="NCBI Taxonomy" id="1033014"/>
    <lineage>
        <taxon>Eukaryota</taxon>
        <taxon>Fungi</taxon>
        <taxon>Dikarya</taxon>
        <taxon>Basidiomycota</taxon>
        <taxon>Agaricomycotina</taxon>
        <taxon>Agaricomycetes</taxon>
        <taxon>Agaricomycetidae</taxon>
        <taxon>Agaricales</taxon>
        <taxon>Marasmiineae</taxon>
        <taxon>Mycenaceae</taxon>
        <taxon>Mycena</taxon>
    </lineage>
</organism>